<keyword evidence="7" id="KW-0472">Membrane</keyword>
<sequence>MLRNYALPQQLKKLSPKIPWRLCTLSFLLCSLIIMTSIAVPGERLLIVLLFIVVASLAWIFPINLFYLCISGVTLTLLLSLCWIGNFIWPSSLLLHTLFDGEILLAEAFVVSCMRTAMQVAVGARHQKELAEQQMILAYEREQHLNELKDQFLLNVSHELRTPLTEVKGYLDLLRENHARLDSESRQEFLSHAAHGCDELEALVDNVLEATQLDMISASYELSSVSLLDIVQETLAQIPLGGHEIIIDIPQDLAALAHRQQLKRILYNLLSNAIKYSPIHTPVTVSATLMSGQLTACPDICFRVQDMGPGVSAVDMPMLFQKVMRLKRDLTGSVRGTGLGLFISKQLVEAMGVASGLKVRGLRAREVAFALPSRGHRLPYCQLH</sequence>
<dbReference type="SMART" id="SM00388">
    <property type="entry name" value="HisKA"/>
    <property type="match status" value="1"/>
</dbReference>
<dbReference type="EC" id="2.7.13.3" evidence="2"/>
<keyword evidence="5" id="KW-0418">Kinase</keyword>
<dbReference type="InterPro" id="IPR036097">
    <property type="entry name" value="HisK_dim/P_sf"/>
</dbReference>
<evidence type="ECO:0000256" key="6">
    <source>
        <dbReference type="ARBA" id="ARBA00023012"/>
    </source>
</evidence>
<dbReference type="InterPro" id="IPR005467">
    <property type="entry name" value="His_kinase_dom"/>
</dbReference>
<protein>
    <recommendedName>
        <fullName evidence="2">histidine kinase</fullName>
        <ecNumber evidence="2">2.7.13.3</ecNumber>
    </recommendedName>
</protein>
<comment type="catalytic activity">
    <reaction evidence="1">
        <text>ATP + protein L-histidine = ADP + protein N-phospho-L-histidine.</text>
        <dbReference type="EC" id="2.7.13.3"/>
    </reaction>
</comment>
<accession>A0A5J4KLD6</accession>
<feature type="transmembrane region" description="Helical" evidence="7">
    <location>
        <begin position="66"/>
        <end position="89"/>
    </location>
</feature>
<dbReference type="InterPro" id="IPR004358">
    <property type="entry name" value="Sig_transdc_His_kin-like_C"/>
</dbReference>
<dbReference type="Pfam" id="PF02518">
    <property type="entry name" value="HATPase_c"/>
    <property type="match status" value="1"/>
</dbReference>
<keyword evidence="4" id="KW-0808">Transferase</keyword>
<evidence type="ECO:0000259" key="8">
    <source>
        <dbReference type="PROSITE" id="PS50109"/>
    </source>
</evidence>
<evidence type="ECO:0000256" key="7">
    <source>
        <dbReference type="SAM" id="Phobius"/>
    </source>
</evidence>
<evidence type="ECO:0000313" key="10">
    <source>
        <dbReference type="Proteomes" id="UP000326912"/>
    </source>
</evidence>
<dbReference type="Pfam" id="PF00512">
    <property type="entry name" value="HisKA"/>
    <property type="match status" value="1"/>
</dbReference>
<keyword evidence="7" id="KW-1133">Transmembrane helix</keyword>
<dbReference type="InterPro" id="IPR036890">
    <property type="entry name" value="HATPase_C_sf"/>
</dbReference>
<dbReference type="Gene3D" id="1.10.287.130">
    <property type="match status" value="1"/>
</dbReference>
<evidence type="ECO:0000256" key="3">
    <source>
        <dbReference type="ARBA" id="ARBA00022553"/>
    </source>
</evidence>
<keyword evidence="3" id="KW-0597">Phosphoprotein</keyword>
<comment type="caution">
    <text evidence="9">The sequence shown here is derived from an EMBL/GenBank/DDBJ whole genome shotgun (WGS) entry which is preliminary data.</text>
</comment>
<feature type="domain" description="Histidine kinase" evidence="8">
    <location>
        <begin position="155"/>
        <end position="375"/>
    </location>
</feature>
<dbReference type="GO" id="GO:0000155">
    <property type="term" value="F:phosphorelay sensor kinase activity"/>
    <property type="evidence" value="ECO:0007669"/>
    <property type="project" value="InterPro"/>
</dbReference>
<evidence type="ECO:0000313" key="9">
    <source>
        <dbReference type="EMBL" id="GER90244.1"/>
    </source>
</evidence>
<keyword evidence="7" id="KW-0812">Transmembrane</keyword>
<dbReference type="PRINTS" id="PR00344">
    <property type="entry name" value="BCTRLSENSOR"/>
</dbReference>
<dbReference type="InterPro" id="IPR050736">
    <property type="entry name" value="Sensor_HK_Regulatory"/>
</dbReference>
<organism evidence="9 10">
    <name type="scientific">Dictyobacter vulcani</name>
    <dbReference type="NCBI Taxonomy" id="2607529"/>
    <lineage>
        <taxon>Bacteria</taxon>
        <taxon>Bacillati</taxon>
        <taxon>Chloroflexota</taxon>
        <taxon>Ktedonobacteria</taxon>
        <taxon>Ktedonobacterales</taxon>
        <taxon>Dictyobacteraceae</taxon>
        <taxon>Dictyobacter</taxon>
    </lineage>
</organism>
<dbReference type="AlphaFoldDB" id="A0A5J4KLD6"/>
<keyword evidence="10" id="KW-1185">Reference proteome</keyword>
<feature type="transmembrane region" description="Helical" evidence="7">
    <location>
        <begin position="20"/>
        <end position="39"/>
    </location>
</feature>
<dbReference type="PROSITE" id="PS50109">
    <property type="entry name" value="HIS_KIN"/>
    <property type="match status" value="1"/>
</dbReference>
<dbReference type="SUPFAM" id="SSF47384">
    <property type="entry name" value="Homodimeric domain of signal transducing histidine kinase"/>
    <property type="match status" value="1"/>
</dbReference>
<dbReference type="SUPFAM" id="SSF55874">
    <property type="entry name" value="ATPase domain of HSP90 chaperone/DNA topoisomerase II/histidine kinase"/>
    <property type="match status" value="1"/>
</dbReference>
<dbReference type="PANTHER" id="PTHR43711">
    <property type="entry name" value="TWO-COMPONENT HISTIDINE KINASE"/>
    <property type="match status" value="1"/>
</dbReference>
<dbReference type="RefSeq" id="WP_151758009.1">
    <property type="nucleotide sequence ID" value="NZ_BKZW01000002.1"/>
</dbReference>
<dbReference type="PANTHER" id="PTHR43711:SF1">
    <property type="entry name" value="HISTIDINE KINASE 1"/>
    <property type="match status" value="1"/>
</dbReference>
<feature type="transmembrane region" description="Helical" evidence="7">
    <location>
        <begin position="45"/>
        <end position="61"/>
    </location>
</feature>
<dbReference type="InterPro" id="IPR003594">
    <property type="entry name" value="HATPase_dom"/>
</dbReference>
<evidence type="ECO:0000256" key="5">
    <source>
        <dbReference type="ARBA" id="ARBA00022777"/>
    </source>
</evidence>
<gene>
    <name evidence="9" type="ORF">KDW_44060</name>
</gene>
<dbReference type="Proteomes" id="UP000326912">
    <property type="component" value="Unassembled WGS sequence"/>
</dbReference>
<evidence type="ECO:0000256" key="4">
    <source>
        <dbReference type="ARBA" id="ARBA00022679"/>
    </source>
</evidence>
<reference evidence="9 10" key="1">
    <citation type="submission" date="2019-10" db="EMBL/GenBank/DDBJ databases">
        <title>Dictyobacter vulcani sp. nov., within the class Ktedonobacteria, isolated from soil of volcanic Mt. Zao.</title>
        <authorList>
            <person name="Zheng Y."/>
            <person name="Wang C.M."/>
            <person name="Sakai Y."/>
            <person name="Abe K."/>
            <person name="Yokota A."/>
            <person name="Yabe S."/>
        </authorList>
    </citation>
    <scope>NUCLEOTIDE SEQUENCE [LARGE SCALE GENOMIC DNA]</scope>
    <source>
        <strain evidence="9 10">W12</strain>
    </source>
</reference>
<name>A0A5J4KLD6_9CHLR</name>
<keyword evidence="6" id="KW-0902">Two-component regulatory system</keyword>
<dbReference type="SMART" id="SM00387">
    <property type="entry name" value="HATPase_c"/>
    <property type="match status" value="1"/>
</dbReference>
<evidence type="ECO:0000256" key="2">
    <source>
        <dbReference type="ARBA" id="ARBA00012438"/>
    </source>
</evidence>
<dbReference type="InterPro" id="IPR003661">
    <property type="entry name" value="HisK_dim/P_dom"/>
</dbReference>
<evidence type="ECO:0000256" key="1">
    <source>
        <dbReference type="ARBA" id="ARBA00000085"/>
    </source>
</evidence>
<dbReference type="Gene3D" id="3.30.565.10">
    <property type="entry name" value="Histidine kinase-like ATPase, C-terminal domain"/>
    <property type="match status" value="1"/>
</dbReference>
<proteinExistence type="predicted"/>
<dbReference type="CDD" id="cd00082">
    <property type="entry name" value="HisKA"/>
    <property type="match status" value="1"/>
</dbReference>
<dbReference type="EMBL" id="BKZW01000002">
    <property type="protein sequence ID" value="GER90244.1"/>
    <property type="molecule type" value="Genomic_DNA"/>
</dbReference>